<feature type="coiled-coil region" evidence="1">
    <location>
        <begin position="376"/>
        <end position="403"/>
    </location>
</feature>
<reference evidence="3 4" key="1">
    <citation type="submission" date="2013-08" db="EMBL/GenBank/DDBJ databases">
        <title>Intrasporangium oryzae NRRL B-24470.</title>
        <authorList>
            <person name="Liu H."/>
            <person name="Wang G."/>
        </authorList>
    </citation>
    <scope>NUCLEOTIDE SEQUENCE [LARGE SCALE GENOMIC DNA]</scope>
    <source>
        <strain evidence="3 4">NRRL B-24470</strain>
    </source>
</reference>
<organism evidence="3 4">
    <name type="scientific">Intrasporangium oryzae NRRL B-24470</name>
    <dbReference type="NCBI Taxonomy" id="1386089"/>
    <lineage>
        <taxon>Bacteria</taxon>
        <taxon>Bacillati</taxon>
        <taxon>Actinomycetota</taxon>
        <taxon>Actinomycetes</taxon>
        <taxon>Micrococcales</taxon>
        <taxon>Intrasporangiaceae</taxon>
        <taxon>Intrasporangium</taxon>
    </lineage>
</organism>
<evidence type="ECO:0000256" key="2">
    <source>
        <dbReference type="SAM" id="MobiDB-lite"/>
    </source>
</evidence>
<evidence type="ECO:0000313" key="3">
    <source>
        <dbReference type="EMBL" id="EWT02613.1"/>
    </source>
</evidence>
<gene>
    <name evidence="3" type="ORF">N865_02860</name>
</gene>
<accession>W9GCR6</accession>
<comment type="caution">
    <text evidence="3">The sequence shown here is derived from an EMBL/GenBank/DDBJ whole genome shotgun (WGS) entry which is preliminary data.</text>
</comment>
<dbReference type="OrthoDB" id="3246562at2"/>
<dbReference type="Proteomes" id="UP000019489">
    <property type="component" value="Unassembled WGS sequence"/>
</dbReference>
<dbReference type="STRING" id="1386089.N865_02860"/>
<dbReference type="eggNOG" id="COG3883">
    <property type="taxonomic scope" value="Bacteria"/>
</dbReference>
<evidence type="ECO:0000313" key="4">
    <source>
        <dbReference type="Proteomes" id="UP000019489"/>
    </source>
</evidence>
<dbReference type="EMBL" id="AWSA01000009">
    <property type="protein sequence ID" value="EWT02613.1"/>
    <property type="molecule type" value="Genomic_DNA"/>
</dbReference>
<name>W9GCR6_9MICO</name>
<proteinExistence type="predicted"/>
<keyword evidence="4" id="KW-1185">Reference proteome</keyword>
<feature type="compositionally biased region" description="Basic and acidic residues" evidence="2">
    <location>
        <begin position="313"/>
        <end position="326"/>
    </location>
</feature>
<sequence length="612" mass="68395">MAAVTLGAEASRSQTSRDYRAFMRSKDPAAVIETVTAEFTRWLGEKGLQQDSHEDARWASDSGSGQVQRETTEGAELLRCQLVEPGTSMGTWTTEVLAASEGWIDVSVSNSQGRFVAVPRLAKALMRDLDLRDASLQLLDNVKLWDVAELDMLVELLQDPDRHGLVLVAGTGPDPGLFDAFRARIHTWTREVFGLAQSIVLTPQATWALAERLSFHAVPAWTLRTYYPGVQPLDAIDSRRHRYMSTATLATEPDAYLRSVLGNVARAHAARRPEPIEVVEARRALDRAETAALLDRLDTPTERPSVTLPGRQETGETRVQTRDADTLPETRELVPQADVMAAIREILRLDEVSPETVRSAFNAMVDQVREAELEQIKTASLRIKEQAARIEELEDRVRLSDELLDDDILERALLQDEATRVNAEVRWLRARLREKEDYEAANGAPPDEFEIDYPQSCLELLDRIAEDDVLVFTGDREEVAAVDEVDTLQLAARAAWDACTSLREYARAHTDGKCSSGVDHFLRHRPAGYEGVSPGKHGATETGVTMRRFGGERVFAVPAEVDTSRSKTMTAHFKLARIGLFSPRLYYYDDLNRTGKIYIGYLGRHLTNTQTN</sequence>
<feature type="region of interest" description="Disordered" evidence="2">
    <location>
        <begin position="300"/>
        <end position="326"/>
    </location>
</feature>
<dbReference type="AlphaFoldDB" id="W9GCR6"/>
<keyword evidence="1" id="KW-0175">Coiled coil</keyword>
<protein>
    <submittedName>
        <fullName evidence="3">Uncharacterized protein</fullName>
    </submittedName>
</protein>
<dbReference type="PATRIC" id="fig|1386089.3.peg.1192"/>
<evidence type="ECO:0000256" key="1">
    <source>
        <dbReference type="SAM" id="Coils"/>
    </source>
</evidence>
<dbReference type="RefSeq" id="WP_051510253.1">
    <property type="nucleotide sequence ID" value="NZ_AWSA01000009.1"/>
</dbReference>